<evidence type="ECO:0000313" key="1">
    <source>
        <dbReference type="EMBL" id="KIL66473.1"/>
    </source>
</evidence>
<dbReference type="EMBL" id="KN818236">
    <property type="protein sequence ID" value="KIL66473.1"/>
    <property type="molecule type" value="Genomic_DNA"/>
</dbReference>
<protein>
    <submittedName>
        <fullName evidence="1">Uncharacterized protein</fullName>
    </submittedName>
</protein>
<evidence type="ECO:0000313" key="2">
    <source>
        <dbReference type="Proteomes" id="UP000054549"/>
    </source>
</evidence>
<keyword evidence="2" id="KW-1185">Reference proteome</keyword>
<dbReference type="InParanoid" id="A0A0C2XC84"/>
<sequence length="144" mass="16445">MAHIHTHITTEKGLCLCQASEQHLLILLLSTNELHEVRLHLSVYRSYRIRKPVRPGLGRRAFGIHPNYRPSHSNYNHHQRPWPGVDDSQSCLADLEPTWELGSNNEEVPPSSFPALSRSIPTPPSILTQSQRCVRNDSIDEVVW</sequence>
<gene>
    <name evidence="1" type="ORF">M378DRAFT_391054</name>
</gene>
<proteinExistence type="predicted"/>
<reference evidence="1 2" key="1">
    <citation type="submission" date="2014-04" db="EMBL/GenBank/DDBJ databases">
        <title>Evolutionary Origins and Diversification of the Mycorrhizal Mutualists.</title>
        <authorList>
            <consortium name="DOE Joint Genome Institute"/>
            <consortium name="Mycorrhizal Genomics Consortium"/>
            <person name="Kohler A."/>
            <person name="Kuo A."/>
            <person name="Nagy L.G."/>
            <person name="Floudas D."/>
            <person name="Copeland A."/>
            <person name="Barry K.W."/>
            <person name="Cichocki N."/>
            <person name="Veneault-Fourrey C."/>
            <person name="LaButti K."/>
            <person name="Lindquist E.A."/>
            <person name="Lipzen A."/>
            <person name="Lundell T."/>
            <person name="Morin E."/>
            <person name="Murat C."/>
            <person name="Riley R."/>
            <person name="Ohm R."/>
            <person name="Sun H."/>
            <person name="Tunlid A."/>
            <person name="Henrissat B."/>
            <person name="Grigoriev I.V."/>
            <person name="Hibbett D.S."/>
            <person name="Martin F."/>
        </authorList>
    </citation>
    <scope>NUCLEOTIDE SEQUENCE [LARGE SCALE GENOMIC DNA]</scope>
    <source>
        <strain evidence="1 2">Koide BX008</strain>
    </source>
</reference>
<dbReference type="HOGENOM" id="CLU_1795962_0_0_1"/>
<organism evidence="1 2">
    <name type="scientific">Amanita muscaria (strain Koide BX008)</name>
    <dbReference type="NCBI Taxonomy" id="946122"/>
    <lineage>
        <taxon>Eukaryota</taxon>
        <taxon>Fungi</taxon>
        <taxon>Dikarya</taxon>
        <taxon>Basidiomycota</taxon>
        <taxon>Agaricomycotina</taxon>
        <taxon>Agaricomycetes</taxon>
        <taxon>Agaricomycetidae</taxon>
        <taxon>Agaricales</taxon>
        <taxon>Pluteineae</taxon>
        <taxon>Amanitaceae</taxon>
        <taxon>Amanita</taxon>
    </lineage>
</organism>
<accession>A0A0C2XC84</accession>
<name>A0A0C2XC84_AMAMK</name>
<dbReference type="Proteomes" id="UP000054549">
    <property type="component" value="Unassembled WGS sequence"/>
</dbReference>
<dbReference type="AlphaFoldDB" id="A0A0C2XC84"/>